<dbReference type="PANTHER" id="PTHR30483">
    <property type="entry name" value="LEUCINE-SPECIFIC-BINDING PROTEIN"/>
    <property type="match status" value="1"/>
</dbReference>
<keyword evidence="3" id="KW-0813">Transport</keyword>
<dbReference type="Pfam" id="PF13458">
    <property type="entry name" value="Peripla_BP_6"/>
    <property type="match status" value="1"/>
</dbReference>
<evidence type="ECO:0000256" key="3">
    <source>
        <dbReference type="ARBA" id="ARBA00022970"/>
    </source>
</evidence>
<proteinExistence type="inferred from homology"/>
<dbReference type="CDD" id="cd06268">
    <property type="entry name" value="PBP1_ABC_transporter_LIVBP-like"/>
    <property type="match status" value="1"/>
</dbReference>
<feature type="domain" description="Leucine-binding protein" evidence="4">
    <location>
        <begin position="76"/>
        <end position="363"/>
    </location>
</feature>
<dbReference type="Gene3D" id="3.40.50.2300">
    <property type="match status" value="2"/>
</dbReference>
<reference evidence="5 6" key="1">
    <citation type="submission" date="2023-07" db="EMBL/GenBank/DDBJ databases">
        <title>Genomic Encyclopedia of Type Strains, Phase IV (KMG-IV): sequencing the most valuable type-strain genomes for metagenomic binning, comparative biology and taxonomic classification.</title>
        <authorList>
            <person name="Goeker M."/>
        </authorList>
    </citation>
    <scope>NUCLEOTIDE SEQUENCE [LARGE SCALE GENOMIC DNA]</scope>
    <source>
        <strain evidence="5 6">DSM 11549</strain>
    </source>
</reference>
<protein>
    <submittedName>
        <fullName evidence="5">ABC transporter substrate binding protein (PQQ-dependent alcohol dehydrogenase system)</fullName>
    </submittedName>
</protein>
<evidence type="ECO:0000256" key="2">
    <source>
        <dbReference type="ARBA" id="ARBA00022729"/>
    </source>
</evidence>
<keyword evidence="3" id="KW-0029">Amino-acid transport</keyword>
<organism evidence="5 6">
    <name type="scientific">Rhodopseudomonas julia</name>
    <dbReference type="NCBI Taxonomy" id="200617"/>
    <lineage>
        <taxon>Bacteria</taxon>
        <taxon>Pseudomonadati</taxon>
        <taxon>Pseudomonadota</taxon>
        <taxon>Alphaproteobacteria</taxon>
        <taxon>Hyphomicrobiales</taxon>
        <taxon>Nitrobacteraceae</taxon>
        <taxon>Rhodopseudomonas</taxon>
    </lineage>
</organism>
<dbReference type="InterPro" id="IPR051010">
    <property type="entry name" value="BCAA_transport"/>
</dbReference>
<sequence length="417" mass="45301">MANGCFIRIDILRNLLATLSLVAFTLAFGDITPVAAEDAAGAENADSEVTIGYLRSPLPDWLPISLSERPREDDGIAGARLAITDNNTTGRFTGQKYELEDAAVSDQQQALDALGEMNAEGVRFVVADLPADTLLAITDEAAKTDTLVFNIGAADDRLREADCRGNLIHVTPSRAMLADALVQYLVTKKWTRLFLLVGSHAADEDYAAAVERAAKRFGAKIVEKRVFTDTGGARTTDSGLVQVDAQMAVFTQSAPDHDVVVVADESEIFGPYVPYHTWDPRPVAGTSGLKPTSWSAAHDQWAGIQIQNRFVAAYDRQMTAKDMDAWTAVRMIGEAATRSSSTDAATMANFIKGPSFEVAAFKGQKLTLRDWNWQLRQPILLADGRMVVSVSPQEGFLHQTSTLDTLGYDRPESGCRL</sequence>
<dbReference type="NCBIfam" id="TIGR03863">
    <property type="entry name" value="PQQ_ABC_bind"/>
    <property type="match status" value="1"/>
</dbReference>
<dbReference type="RefSeq" id="WP_307155605.1">
    <property type="nucleotide sequence ID" value="NZ_JAUSUK010000002.1"/>
</dbReference>
<evidence type="ECO:0000313" key="6">
    <source>
        <dbReference type="Proteomes" id="UP001230253"/>
    </source>
</evidence>
<keyword evidence="6" id="KW-1185">Reference proteome</keyword>
<dbReference type="Proteomes" id="UP001230253">
    <property type="component" value="Unassembled WGS sequence"/>
</dbReference>
<accession>A0ABU0CAQ6</accession>
<keyword evidence="2" id="KW-0732">Signal</keyword>
<comment type="caution">
    <text evidence="5">The sequence shown here is derived from an EMBL/GenBank/DDBJ whole genome shotgun (WGS) entry which is preliminary data.</text>
</comment>
<comment type="similarity">
    <text evidence="1">Belongs to the leucine-binding protein family.</text>
</comment>
<evidence type="ECO:0000256" key="1">
    <source>
        <dbReference type="ARBA" id="ARBA00010062"/>
    </source>
</evidence>
<dbReference type="InterPro" id="IPR028081">
    <property type="entry name" value="Leu-bd"/>
</dbReference>
<name>A0ABU0CAQ6_9BRAD</name>
<gene>
    <name evidence="5" type="ORF">J2R99_003470</name>
</gene>
<evidence type="ECO:0000259" key="4">
    <source>
        <dbReference type="Pfam" id="PF13458"/>
    </source>
</evidence>
<dbReference type="InterPro" id="IPR028082">
    <property type="entry name" value="Peripla_BP_I"/>
</dbReference>
<dbReference type="SUPFAM" id="SSF53822">
    <property type="entry name" value="Periplasmic binding protein-like I"/>
    <property type="match status" value="1"/>
</dbReference>
<dbReference type="PANTHER" id="PTHR30483:SF6">
    <property type="entry name" value="PERIPLASMIC BINDING PROTEIN OF ABC TRANSPORTER FOR NATURAL AMINO ACIDS"/>
    <property type="match status" value="1"/>
</dbReference>
<evidence type="ECO:0000313" key="5">
    <source>
        <dbReference type="EMBL" id="MDQ0327601.1"/>
    </source>
</evidence>
<dbReference type="InterPro" id="IPR022478">
    <property type="entry name" value="ABC_transptr_sub-bd_PQQ"/>
</dbReference>
<dbReference type="EMBL" id="JAUSUK010000002">
    <property type="protein sequence ID" value="MDQ0327601.1"/>
    <property type="molecule type" value="Genomic_DNA"/>
</dbReference>